<dbReference type="GeneID" id="104583369"/>
<accession>I1HUU6</accession>
<dbReference type="HOGENOM" id="CLU_077322_0_0_1"/>
<protein>
    <submittedName>
        <fullName evidence="2 3">Uncharacterized protein</fullName>
    </submittedName>
</protein>
<dbReference type="eggNOG" id="ENOG502R3HN">
    <property type="taxonomic scope" value="Eukaryota"/>
</dbReference>
<dbReference type="AlphaFoldDB" id="I1HUU6"/>
<feature type="transmembrane region" description="Helical" evidence="1">
    <location>
        <begin position="147"/>
        <end position="175"/>
    </location>
</feature>
<feature type="transmembrane region" description="Helical" evidence="1">
    <location>
        <begin position="181"/>
        <end position="204"/>
    </location>
</feature>
<reference evidence="2 3" key="1">
    <citation type="journal article" date="2010" name="Nature">
        <title>Genome sequencing and analysis of the model grass Brachypodium distachyon.</title>
        <authorList>
            <consortium name="International Brachypodium Initiative"/>
        </authorList>
    </citation>
    <scope>NUCLEOTIDE SEQUENCE [LARGE SCALE GENOMIC DNA]</scope>
    <source>
        <strain evidence="2 3">Bd21</strain>
    </source>
</reference>
<dbReference type="Gramene" id="KQK11341">
    <property type="protein sequence ID" value="KQK11341"/>
    <property type="gene ID" value="BRADI_2g59600v3"/>
</dbReference>
<reference evidence="3" key="3">
    <citation type="submission" date="2018-08" db="UniProtKB">
        <authorList>
            <consortium name="EnsemblPlants"/>
        </authorList>
    </citation>
    <scope>IDENTIFICATION</scope>
    <source>
        <strain evidence="3">cv. Bd21</strain>
    </source>
</reference>
<evidence type="ECO:0000313" key="2">
    <source>
        <dbReference type="EMBL" id="KQK11341.1"/>
    </source>
</evidence>
<gene>
    <name evidence="3" type="primary">LOC104583369</name>
    <name evidence="2" type="ORF">BRADI_2g59600v3</name>
</gene>
<dbReference type="EnsemblPlants" id="KQK11341">
    <property type="protein sequence ID" value="KQK11341"/>
    <property type="gene ID" value="BRADI_2g59600v3"/>
</dbReference>
<dbReference type="EMBL" id="CM000881">
    <property type="protein sequence ID" value="KQK11341.1"/>
    <property type="molecule type" value="Genomic_DNA"/>
</dbReference>
<feature type="transmembrane region" description="Helical" evidence="1">
    <location>
        <begin position="246"/>
        <end position="266"/>
    </location>
</feature>
<evidence type="ECO:0000313" key="3">
    <source>
        <dbReference type="EnsemblPlants" id="KQK11341"/>
    </source>
</evidence>
<name>I1HUU6_BRADI</name>
<feature type="transmembrane region" description="Helical" evidence="1">
    <location>
        <begin position="286"/>
        <end position="305"/>
    </location>
</feature>
<keyword evidence="4" id="KW-1185">Reference proteome</keyword>
<dbReference type="PANTHER" id="PTHR34483:SF2">
    <property type="entry name" value="OS09G0130700 PROTEIN"/>
    <property type="match status" value="1"/>
</dbReference>
<dbReference type="RefSeq" id="XP_010233590.1">
    <property type="nucleotide sequence ID" value="XM_010235288.3"/>
</dbReference>
<reference evidence="2" key="2">
    <citation type="submission" date="2017-06" db="EMBL/GenBank/DDBJ databases">
        <title>WGS assembly of Brachypodium distachyon.</title>
        <authorList>
            <consortium name="The International Brachypodium Initiative"/>
            <person name="Lucas S."/>
            <person name="Harmon-Smith M."/>
            <person name="Lail K."/>
            <person name="Tice H."/>
            <person name="Grimwood J."/>
            <person name="Bruce D."/>
            <person name="Barry K."/>
            <person name="Shu S."/>
            <person name="Lindquist E."/>
            <person name="Wang M."/>
            <person name="Pitluck S."/>
            <person name="Vogel J.P."/>
            <person name="Garvin D.F."/>
            <person name="Mockler T.C."/>
            <person name="Schmutz J."/>
            <person name="Rokhsar D."/>
            <person name="Bevan M.W."/>
        </authorList>
    </citation>
    <scope>NUCLEOTIDE SEQUENCE</scope>
    <source>
        <strain evidence="2">Bd21</strain>
    </source>
</reference>
<dbReference type="OMA" id="HYESVMP"/>
<sequence length="324" mass="33515">MAAAAPSSAGLSLWAGFVEESLILPGRNPGLFLRAVALIFAHTFVFLSLAVRSAHPAAAALLSLTATGAPPPPSWSRYALLEDDEGDYYPEATSGKVLYHGKTLLLFYLAYVGSKLATQAAVALAASATARFPGRPLVVIVVRGPRLLATAAFLAAAELASTALLAACVAAWWWACSGNGAVASFVSGVLLFVLLLGALARLCLAAAVPVAIAATAASSSEPEVGGGGASDLRRAWRLMSARKQEAAVLVGAASLLPLVVYPVYAIALVWGPGDSVWELLGMLPGYLFPSVTVQLYSAVAAAVFYHRFSHHAAIPFTTTKAILI</sequence>
<dbReference type="KEGG" id="bdi:104583369"/>
<evidence type="ECO:0000256" key="1">
    <source>
        <dbReference type="SAM" id="Phobius"/>
    </source>
</evidence>
<dbReference type="PANTHER" id="PTHR34483">
    <property type="entry name" value="OS09G0129800 PROTEIN"/>
    <property type="match status" value="1"/>
</dbReference>
<keyword evidence="1" id="KW-0812">Transmembrane</keyword>
<keyword evidence="1" id="KW-0472">Membrane</keyword>
<dbReference type="Proteomes" id="UP000008810">
    <property type="component" value="Chromosome 2"/>
</dbReference>
<evidence type="ECO:0000313" key="4">
    <source>
        <dbReference type="Proteomes" id="UP000008810"/>
    </source>
</evidence>
<proteinExistence type="predicted"/>
<organism evidence="3">
    <name type="scientific">Brachypodium distachyon</name>
    <name type="common">Purple false brome</name>
    <name type="synonym">Trachynia distachya</name>
    <dbReference type="NCBI Taxonomy" id="15368"/>
    <lineage>
        <taxon>Eukaryota</taxon>
        <taxon>Viridiplantae</taxon>
        <taxon>Streptophyta</taxon>
        <taxon>Embryophyta</taxon>
        <taxon>Tracheophyta</taxon>
        <taxon>Spermatophyta</taxon>
        <taxon>Magnoliopsida</taxon>
        <taxon>Liliopsida</taxon>
        <taxon>Poales</taxon>
        <taxon>Poaceae</taxon>
        <taxon>BOP clade</taxon>
        <taxon>Pooideae</taxon>
        <taxon>Stipodae</taxon>
        <taxon>Brachypodieae</taxon>
        <taxon>Brachypodium</taxon>
    </lineage>
</organism>
<dbReference type="OrthoDB" id="695045at2759"/>
<keyword evidence="1" id="KW-1133">Transmembrane helix</keyword>
<feature type="transmembrane region" description="Helical" evidence="1">
    <location>
        <begin position="31"/>
        <end position="51"/>
    </location>
</feature>